<dbReference type="RefSeq" id="WP_024495294.1">
    <property type="nucleotide sequence ID" value="NZ_AWGA01000011.1"/>
</dbReference>
<evidence type="ECO:0000256" key="4">
    <source>
        <dbReference type="ARBA" id="ARBA00022692"/>
    </source>
</evidence>
<comment type="catalytic activity">
    <reaction evidence="9">
        <text>L-serine(in) + Na(+)(in) = L-serine(out) + Na(+)(out)</text>
        <dbReference type="Rhea" id="RHEA:29575"/>
        <dbReference type="ChEBI" id="CHEBI:29101"/>
        <dbReference type="ChEBI" id="CHEBI:33384"/>
    </reaction>
</comment>
<sequence length="415" mass="44694">MTTYKRFISVLSRIGLVPQIMIALLLGLLLAYSFPNIALSTEFLGKLFIKALQSVAPILVFILVVAAISNHRHGQTSHMRPIIALYFISTFGAALIAVIASFLFPSTLLLDTTQLEIEPPKSILAVITTIIFKMIDNPINALVEANYISLIVWGIGFGIALRHATDTTKKVVNDFSDSVTFIVRIVIRFAPLGILGLVASTIAETGFEQLWRYGHLIIVLISCMLIVLFVFNPLLAYWKMRANPFPLVWATIRESAVTAFFTRSSAANIPVNLALCKKLNLPESTYSISIPLGANVNLGGAAITITILTLATVHTLNIPIDLPTTILLCFVAAICACGASGVAGGSLLLIPVACSMFGIPDHISMSVVGIGFIISVIQDSVETAVNSSTDVVFTAAVCEGQARKEGYSILFTEKH</sequence>
<dbReference type="GO" id="GO:0005886">
    <property type="term" value="C:plasma membrane"/>
    <property type="evidence" value="ECO:0007669"/>
    <property type="project" value="UniProtKB-SubCell"/>
</dbReference>
<dbReference type="Proteomes" id="UP000506160">
    <property type="component" value="Unassembled WGS sequence"/>
</dbReference>
<feature type="transmembrane region" description="Helical" evidence="9">
    <location>
        <begin position="147"/>
        <end position="165"/>
    </location>
</feature>
<keyword evidence="7 9" id="KW-1133">Transmembrane helix</keyword>
<dbReference type="GO" id="GO:0032329">
    <property type="term" value="P:serine transport"/>
    <property type="evidence" value="ECO:0007669"/>
    <property type="project" value="InterPro"/>
</dbReference>
<dbReference type="InterPro" id="IPR023025">
    <property type="entry name" value="Ser_Thr_transp_SstT"/>
</dbReference>
<gene>
    <name evidence="9 10" type="primary">sstT</name>
    <name evidence="10" type="ORF">O970_00815</name>
</gene>
<proteinExistence type="inferred from homology"/>
<evidence type="ECO:0000313" key="11">
    <source>
        <dbReference type="Proteomes" id="UP000506160"/>
    </source>
</evidence>
<name>A0AB94IER0_9GAMM</name>
<evidence type="ECO:0000256" key="7">
    <source>
        <dbReference type="ARBA" id="ARBA00022989"/>
    </source>
</evidence>
<dbReference type="GO" id="GO:0015826">
    <property type="term" value="P:threonine transport"/>
    <property type="evidence" value="ECO:0007669"/>
    <property type="project" value="InterPro"/>
</dbReference>
<dbReference type="InterPro" id="IPR001991">
    <property type="entry name" value="Na-dicarboxylate_symporter"/>
</dbReference>
<keyword evidence="4 9" id="KW-0812">Transmembrane</keyword>
<dbReference type="Pfam" id="PF00375">
    <property type="entry name" value="SDF"/>
    <property type="match status" value="1"/>
</dbReference>
<dbReference type="GO" id="GO:0005295">
    <property type="term" value="F:neutral L-amino acid:sodium symporter activity"/>
    <property type="evidence" value="ECO:0007669"/>
    <property type="project" value="TreeGrafter"/>
</dbReference>
<evidence type="ECO:0000256" key="5">
    <source>
        <dbReference type="ARBA" id="ARBA00022847"/>
    </source>
</evidence>
<dbReference type="PANTHER" id="PTHR42865:SF8">
    <property type="entry name" value="SERINE_THREONINE TRANSPORTER SSTT"/>
    <property type="match status" value="1"/>
</dbReference>
<dbReference type="SUPFAM" id="SSF118215">
    <property type="entry name" value="Proton glutamate symport protein"/>
    <property type="match status" value="1"/>
</dbReference>
<evidence type="ECO:0000256" key="2">
    <source>
        <dbReference type="ARBA" id="ARBA00022448"/>
    </source>
</evidence>
<evidence type="ECO:0000256" key="1">
    <source>
        <dbReference type="ARBA" id="ARBA00004141"/>
    </source>
</evidence>
<comment type="caution">
    <text evidence="10">The sequence shown here is derived from an EMBL/GenBank/DDBJ whole genome shotgun (WGS) entry which is preliminary data.</text>
</comment>
<dbReference type="PRINTS" id="PR00173">
    <property type="entry name" value="EDTRNSPORT"/>
</dbReference>
<reference evidence="10 11" key="1">
    <citation type="journal article" date="2014" name="Appl. Environ. Microbiol.">
        <title>Genomic features of a bumble bee symbiont reflect its host environment.</title>
        <authorList>
            <person name="Martinson V.G."/>
            <person name="Magoc T."/>
            <person name="Koch H."/>
            <person name="Salzberg S.L."/>
            <person name="Moran N.A."/>
        </authorList>
    </citation>
    <scope>NUCLEOTIDE SEQUENCE [LARGE SCALE GENOMIC DNA]</scope>
    <source>
        <strain evidence="10 11">Bimp</strain>
    </source>
</reference>
<keyword evidence="8 9" id="KW-0472">Membrane</keyword>
<evidence type="ECO:0000256" key="3">
    <source>
        <dbReference type="ARBA" id="ARBA00022475"/>
    </source>
</evidence>
<keyword evidence="6 9" id="KW-0029">Amino-acid transport</keyword>
<dbReference type="AlphaFoldDB" id="A0AB94IER0"/>
<feature type="transmembrane region" description="Helical" evidence="9">
    <location>
        <begin position="288"/>
        <end position="313"/>
    </location>
</feature>
<comment type="similarity">
    <text evidence="9">Belongs to the dicarboxylate/amino acid:cation symporter (DAACS) (TC 2.A.23) family.</text>
</comment>
<comment type="function">
    <text evidence="9">Involved in the import of serine and threonine into the cell, with the concomitant import of sodium (symport system).</text>
</comment>
<dbReference type="InterPro" id="IPR036458">
    <property type="entry name" value="Na:dicarbo_symporter_sf"/>
</dbReference>
<keyword evidence="3 9" id="KW-1003">Cell membrane</keyword>
<keyword evidence="5 9" id="KW-0769">Symport</keyword>
<dbReference type="EMBL" id="AWGA01000011">
    <property type="protein sequence ID" value="TEA27998.1"/>
    <property type="molecule type" value="Genomic_DNA"/>
</dbReference>
<evidence type="ECO:0000313" key="10">
    <source>
        <dbReference type="EMBL" id="TEA27998.1"/>
    </source>
</evidence>
<dbReference type="FunFam" id="1.10.3860.10:FF:000003">
    <property type="entry name" value="Serine/threonine transporter sstT"/>
    <property type="match status" value="1"/>
</dbReference>
<comment type="subcellular location">
    <subcellularLocation>
        <location evidence="9">Cell membrane</location>
        <topology evidence="9">Multi-pass membrane protein</topology>
    </subcellularLocation>
    <subcellularLocation>
        <location evidence="1">Membrane</location>
        <topology evidence="1">Multi-pass membrane protein</topology>
    </subcellularLocation>
</comment>
<feature type="transmembrane region" description="Helical" evidence="9">
    <location>
        <begin position="325"/>
        <end position="350"/>
    </location>
</feature>
<keyword evidence="11" id="KW-1185">Reference proteome</keyword>
<feature type="transmembrane region" description="Helical" evidence="9">
    <location>
        <begin position="215"/>
        <end position="238"/>
    </location>
</feature>
<protein>
    <recommendedName>
        <fullName evidence="9">Serine/threonine transporter SstT</fullName>
    </recommendedName>
    <alternativeName>
        <fullName evidence="9">Na(+)/serine-threonine symporter</fullName>
    </alternativeName>
</protein>
<feature type="transmembrane region" description="Helical" evidence="9">
    <location>
        <begin position="185"/>
        <end position="203"/>
    </location>
</feature>
<feature type="transmembrane region" description="Helical" evidence="9">
    <location>
        <begin position="20"/>
        <end position="39"/>
    </location>
</feature>
<dbReference type="PANTHER" id="PTHR42865">
    <property type="entry name" value="PROTON/GLUTAMATE-ASPARTATE SYMPORTER"/>
    <property type="match status" value="1"/>
</dbReference>
<dbReference type="NCBIfam" id="NF010151">
    <property type="entry name" value="PRK13628.1"/>
    <property type="match status" value="1"/>
</dbReference>
<feature type="transmembrane region" description="Helical" evidence="9">
    <location>
        <begin position="82"/>
        <end position="104"/>
    </location>
</feature>
<evidence type="ECO:0000256" key="9">
    <source>
        <dbReference type="HAMAP-Rule" id="MF_01582"/>
    </source>
</evidence>
<organism evidence="10 11">
    <name type="scientific">Candidatus Schmidhempelia bombi str. Bimp</name>
    <dbReference type="NCBI Taxonomy" id="1387197"/>
    <lineage>
        <taxon>Bacteria</taxon>
        <taxon>Pseudomonadati</taxon>
        <taxon>Pseudomonadota</taxon>
        <taxon>Gammaproteobacteria</taxon>
        <taxon>Orbales</taxon>
        <taxon>Orbaceae</taxon>
        <taxon>Candidatus Schmidhempelia</taxon>
    </lineage>
</organism>
<feature type="transmembrane region" description="Helical" evidence="9">
    <location>
        <begin position="51"/>
        <end position="70"/>
    </location>
</feature>
<evidence type="ECO:0000256" key="6">
    <source>
        <dbReference type="ARBA" id="ARBA00022970"/>
    </source>
</evidence>
<dbReference type="Gene3D" id="1.10.3860.10">
    <property type="entry name" value="Sodium:dicarboxylate symporter"/>
    <property type="match status" value="1"/>
</dbReference>
<evidence type="ECO:0000256" key="8">
    <source>
        <dbReference type="ARBA" id="ARBA00023136"/>
    </source>
</evidence>
<accession>A0AB94IER0</accession>
<dbReference type="HAMAP" id="MF_01582">
    <property type="entry name" value="Ser_Thr_transp_SstT"/>
    <property type="match status" value="1"/>
</dbReference>
<comment type="catalytic activity">
    <reaction evidence="9">
        <text>L-threonine(in) + Na(+)(in) = L-threonine(out) + Na(+)(out)</text>
        <dbReference type="Rhea" id="RHEA:69999"/>
        <dbReference type="ChEBI" id="CHEBI:29101"/>
        <dbReference type="ChEBI" id="CHEBI:57926"/>
    </reaction>
</comment>
<keyword evidence="2 9" id="KW-0813">Transport</keyword>